<keyword evidence="3" id="KW-1185">Reference proteome</keyword>
<dbReference type="RefSeq" id="WP_193123342.1">
    <property type="nucleotide sequence ID" value="NZ_JADBGI010000017.1"/>
</dbReference>
<name>A0ABR9PA63_9ACTN</name>
<evidence type="ECO:0000313" key="2">
    <source>
        <dbReference type="EMBL" id="MBE3000736.1"/>
    </source>
</evidence>
<protein>
    <submittedName>
        <fullName evidence="2">Uncharacterized protein</fullName>
    </submittedName>
</protein>
<gene>
    <name evidence="2" type="ORF">IDM40_18835</name>
</gene>
<keyword evidence="1" id="KW-1133">Transmembrane helix</keyword>
<sequence>MPALLGSLILSAALVYIVVRVKKCGPLKNVESLVALVVVALAAALIFAVE</sequence>
<evidence type="ECO:0000313" key="3">
    <source>
        <dbReference type="Proteomes" id="UP000806528"/>
    </source>
</evidence>
<feature type="transmembrane region" description="Helical" evidence="1">
    <location>
        <begin position="30"/>
        <end position="49"/>
    </location>
</feature>
<reference evidence="2 3" key="1">
    <citation type="submission" date="2020-09" db="EMBL/GenBank/DDBJ databases">
        <title>Diversity and distribution of actinomycetes associated with coral in the coast of Hainan.</title>
        <authorList>
            <person name="Li F."/>
        </authorList>
    </citation>
    <scope>NUCLEOTIDE SEQUENCE [LARGE SCALE GENOMIC DNA]</scope>
    <source>
        <strain evidence="2 3">HNM0947</strain>
    </source>
</reference>
<proteinExistence type="predicted"/>
<dbReference type="EMBL" id="JADBGI010000017">
    <property type="protein sequence ID" value="MBE3000736.1"/>
    <property type="molecule type" value="Genomic_DNA"/>
</dbReference>
<comment type="caution">
    <text evidence="2">The sequence shown here is derived from an EMBL/GenBank/DDBJ whole genome shotgun (WGS) entry which is preliminary data.</text>
</comment>
<evidence type="ECO:0000256" key="1">
    <source>
        <dbReference type="SAM" id="Phobius"/>
    </source>
</evidence>
<accession>A0ABR9PA63</accession>
<organism evidence="2 3">
    <name type="scientific">Nocardiopsis coralli</name>
    <dbReference type="NCBI Taxonomy" id="2772213"/>
    <lineage>
        <taxon>Bacteria</taxon>
        <taxon>Bacillati</taxon>
        <taxon>Actinomycetota</taxon>
        <taxon>Actinomycetes</taxon>
        <taxon>Streptosporangiales</taxon>
        <taxon>Nocardiopsidaceae</taxon>
        <taxon>Nocardiopsis</taxon>
    </lineage>
</organism>
<keyword evidence="1" id="KW-0472">Membrane</keyword>
<dbReference type="Proteomes" id="UP000806528">
    <property type="component" value="Unassembled WGS sequence"/>
</dbReference>
<keyword evidence="1" id="KW-0812">Transmembrane</keyword>